<evidence type="ECO:0000259" key="3">
    <source>
        <dbReference type="PROSITE" id="PS51194"/>
    </source>
</evidence>
<dbReference type="Gene3D" id="3.40.50.300">
    <property type="entry name" value="P-loop containing nucleotide triphosphate hydrolases"/>
    <property type="match status" value="2"/>
</dbReference>
<feature type="domain" description="Helicase C-terminal" evidence="3">
    <location>
        <begin position="978"/>
        <end position="1132"/>
    </location>
</feature>
<evidence type="ECO:0000256" key="1">
    <source>
        <dbReference type="ARBA" id="ARBA00022801"/>
    </source>
</evidence>
<evidence type="ECO:0000256" key="2">
    <source>
        <dbReference type="SAM" id="MobiDB-lite"/>
    </source>
</evidence>
<dbReference type="CDD" id="cd18793">
    <property type="entry name" value="SF2_C_SNF"/>
    <property type="match status" value="1"/>
</dbReference>
<keyword evidence="4" id="KW-0547">Nucleotide-binding</keyword>
<dbReference type="Proteomes" id="UP001595741">
    <property type="component" value="Unassembled WGS sequence"/>
</dbReference>
<dbReference type="SUPFAM" id="SSF52540">
    <property type="entry name" value="P-loop containing nucleoside triphosphate hydrolases"/>
    <property type="match status" value="2"/>
</dbReference>
<dbReference type="RefSeq" id="WP_386087784.1">
    <property type="nucleotide sequence ID" value="NZ_JBHRXN010000004.1"/>
</dbReference>
<proteinExistence type="predicted"/>
<organism evidence="4 5">
    <name type="scientific">Vogesella facilis</name>
    <dbReference type="NCBI Taxonomy" id="1655232"/>
    <lineage>
        <taxon>Bacteria</taxon>
        <taxon>Pseudomonadati</taxon>
        <taxon>Pseudomonadota</taxon>
        <taxon>Betaproteobacteria</taxon>
        <taxon>Neisseriales</taxon>
        <taxon>Chromobacteriaceae</taxon>
        <taxon>Vogesella</taxon>
    </lineage>
</organism>
<dbReference type="PROSITE" id="PS51194">
    <property type="entry name" value="HELICASE_CTER"/>
    <property type="match status" value="1"/>
</dbReference>
<sequence length="1201" mass="134166">MKVRKLDEILRTETHDPSIQADWDRQLQTADAINERFGKGFRTVLLADEVGMGKTYVALAAMAQHVFQTDANDRRVMLVVPPNSILRTKWEQEIRSFNKNYLRPFATEADIGAGGGQRKQLRPLLISDYWDLVGNLHDYGNQPQSYVTESSLRCFAYVVKKWADRTRRSRKRYRQWEEANGLNEIEPDYLDFCSRISPQAVEEFLDECNGSNDRLRRLLDESAERGSEIKRLLKEFGSRQDLFEPNVFVLGMGALRRQSRRDNERTQLFNTFITARALAGRWAKTVEAALKFLSDTALLPHVPHERWAKYFERLMSYRNVDLWGMKSAVDRALAANNRKEELLGLLREASDAEAAIKCLRTIGMEAVALKMAEAGIGLAVVDEVHNWKNGGNGAERFQNQFAPFIERKLIMSATPFQIHEGELERVFQYASGSIHCSEMDEADRSIAAISDLLRDGGAAASCLAASWDFLQAWKRLMPEQAKRLADAFPAETAAESIATILQDELSHAAAGGLADFAQATLRYRTSIVELRARLFEFIVRHTKQRDKRHFHAGCEFRTIGRDPIDAAHERRTLYKVPGYGDSANTVANFLAMRLDQMVRADLDGPGEEKNAHVLLGLTSSNAAFRESNDHLKQSGALSDDTRAYLGFFNRAMQHRVHPKVEATVSRAFENWRRGLKTLIFCERYATLDEIGELLNQRILEALLRGGDARSLVSVLDDASAARRGEEFVVRSRKVLMKEHLLVDLYWARSLLANLPPESVIGIPGLIRDELAALAASVRNIQQQLGTRLSPRSMAKLVDLVLLRRLLDVIGDRKLANIAARMAKLLDGAETGKFSGNTSALKIYLRIKGGEAADLIEVDDDAHEDIGMDSVETVLLAVLGHGDGGGSSAPANIWHDPADDGVFHVRLWELMGQEFARLGDDSAELLMLQIPQGFQKVLLRPDLVPRLRRREGGVVAALRTMTIASETSLGANLSTPWDRVGEYLTALLEAEGSLNRKAVQSSKRQSLWKGVFLTESWLVAELSGGVNGDTRVNRCAAFNSPLVPDILVCTAIGSEGIDLHRYCADVIHHDLPWNPAKLEQRIGRVDRVGSLAESQNLQIYVGIPFLAHAYEKFQYEVLHARAQKFEVLMGRLEFPSDVPDEEELDDEGSTRKVLDAESAGTTDEVSAGDTDVPPLPDLLLDFLKIDLSVAASGDYRTDAIES</sequence>
<dbReference type="InterPro" id="IPR006935">
    <property type="entry name" value="Helicase/UvrB_N"/>
</dbReference>
<comment type="caution">
    <text evidence="4">The sequence shown here is derived from an EMBL/GenBank/DDBJ whole genome shotgun (WGS) entry which is preliminary data.</text>
</comment>
<feature type="region of interest" description="Disordered" evidence="2">
    <location>
        <begin position="1137"/>
        <end position="1172"/>
    </location>
</feature>
<keyword evidence="4" id="KW-0067">ATP-binding</keyword>
<protein>
    <submittedName>
        <fullName evidence="4">Helicase-related protein</fullName>
    </submittedName>
</protein>
<dbReference type="EMBL" id="JBHRXN010000004">
    <property type="protein sequence ID" value="MFC3530916.1"/>
    <property type="molecule type" value="Genomic_DNA"/>
</dbReference>
<feature type="compositionally biased region" description="Acidic residues" evidence="2">
    <location>
        <begin position="1137"/>
        <end position="1146"/>
    </location>
</feature>
<name>A0ABV7RCB1_9NEIS</name>
<evidence type="ECO:0000313" key="5">
    <source>
        <dbReference type="Proteomes" id="UP001595741"/>
    </source>
</evidence>
<dbReference type="GO" id="GO:0004386">
    <property type="term" value="F:helicase activity"/>
    <property type="evidence" value="ECO:0007669"/>
    <property type="project" value="UniProtKB-KW"/>
</dbReference>
<gene>
    <name evidence="4" type="ORF">ACFOLG_01840</name>
</gene>
<keyword evidence="4" id="KW-0347">Helicase</keyword>
<accession>A0ABV7RCB1</accession>
<dbReference type="SMART" id="SM00490">
    <property type="entry name" value="HELICc"/>
    <property type="match status" value="1"/>
</dbReference>
<evidence type="ECO:0000313" key="4">
    <source>
        <dbReference type="EMBL" id="MFC3530916.1"/>
    </source>
</evidence>
<dbReference type="InterPro" id="IPR027417">
    <property type="entry name" value="P-loop_NTPase"/>
</dbReference>
<dbReference type="InterPro" id="IPR001650">
    <property type="entry name" value="Helicase_C-like"/>
</dbReference>
<dbReference type="Pfam" id="PF04851">
    <property type="entry name" value="ResIII"/>
    <property type="match status" value="1"/>
</dbReference>
<reference evidence="5" key="1">
    <citation type="journal article" date="2019" name="Int. J. Syst. Evol. Microbiol.">
        <title>The Global Catalogue of Microorganisms (GCM) 10K type strain sequencing project: providing services to taxonomists for standard genome sequencing and annotation.</title>
        <authorList>
            <consortium name="The Broad Institute Genomics Platform"/>
            <consortium name="The Broad Institute Genome Sequencing Center for Infectious Disease"/>
            <person name="Wu L."/>
            <person name="Ma J."/>
        </authorList>
    </citation>
    <scope>NUCLEOTIDE SEQUENCE [LARGE SCALE GENOMIC DNA]</scope>
    <source>
        <strain evidence="5">KCTC 42742</strain>
    </source>
</reference>
<dbReference type="PANTHER" id="PTHR10799">
    <property type="entry name" value="SNF2/RAD54 HELICASE FAMILY"/>
    <property type="match status" value="1"/>
</dbReference>
<dbReference type="InterPro" id="IPR049730">
    <property type="entry name" value="SNF2/RAD54-like_C"/>
</dbReference>
<dbReference type="Pfam" id="PF00271">
    <property type="entry name" value="Helicase_C"/>
    <property type="match status" value="1"/>
</dbReference>
<keyword evidence="1" id="KW-0378">Hydrolase</keyword>
<keyword evidence="5" id="KW-1185">Reference proteome</keyword>